<dbReference type="STRING" id="195883.A0A482X9I4"/>
<accession>A0A482X9I4</accession>
<dbReference type="InterPro" id="IPR006214">
    <property type="entry name" value="Bax_inhibitor_1-related"/>
</dbReference>
<dbReference type="PANTHER" id="PTHR23291:SF32">
    <property type="entry name" value="BAX INHIBITOR 1"/>
    <property type="match status" value="1"/>
</dbReference>
<evidence type="ECO:0000313" key="8">
    <source>
        <dbReference type="Proteomes" id="UP000291343"/>
    </source>
</evidence>
<dbReference type="GO" id="GO:0019899">
    <property type="term" value="F:enzyme binding"/>
    <property type="evidence" value="ECO:0007669"/>
    <property type="project" value="TreeGrafter"/>
</dbReference>
<evidence type="ECO:0000256" key="1">
    <source>
        <dbReference type="ARBA" id="ARBA00004141"/>
    </source>
</evidence>
<feature type="transmembrane region" description="Helical" evidence="6">
    <location>
        <begin position="51"/>
        <end position="71"/>
    </location>
</feature>
<name>A0A482X9I4_LAOST</name>
<evidence type="ECO:0000256" key="4">
    <source>
        <dbReference type="ARBA" id="ARBA00022989"/>
    </source>
</evidence>
<feature type="transmembrane region" description="Helical" evidence="6">
    <location>
        <begin position="107"/>
        <end position="131"/>
    </location>
</feature>
<feature type="transmembrane region" description="Helical" evidence="6">
    <location>
        <begin position="168"/>
        <end position="185"/>
    </location>
</feature>
<dbReference type="GO" id="GO:0031966">
    <property type="term" value="C:mitochondrial membrane"/>
    <property type="evidence" value="ECO:0007669"/>
    <property type="project" value="TreeGrafter"/>
</dbReference>
<dbReference type="CDD" id="cd10430">
    <property type="entry name" value="BI-1"/>
    <property type="match status" value="1"/>
</dbReference>
<dbReference type="InParanoid" id="A0A482X9I4"/>
<comment type="caution">
    <text evidence="7">The sequence shown here is derived from an EMBL/GenBank/DDBJ whole genome shotgun (WGS) entry which is preliminary data.</text>
</comment>
<evidence type="ECO:0000256" key="3">
    <source>
        <dbReference type="ARBA" id="ARBA00022692"/>
    </source>
</evidence>
<comment type="subcellular location">
    <subcellularLocation>
        <location evidence="1">Membrane</location>
        <topology evidence="1">Multi-pass membrane protein</topology>
    </subcellularLocation>
</comment>
<keyword evidence="4 6" id="KW-1133">Transmembrane helix</keyword>
<evidence type="ECO:0008006" key="9">
    <source>
        <dbReference type="Google" id="ProtNLM"/>
    </source>
</evidence>
<dbReference type="Proteomes" id="UP000291343">
    <property type="component" value="Unassembled WGS sequence"/>
</dbReference>
<keyword evidence="5 6" id="KW-0472">Membrane</keyword>
<dbReference type="GO" id="GO:2001234">
    <property type="term" value="P:negative regulation of apoptotic signaling pathway"/>
    <property type="evidence" value="ECO:0007669"/>
    <property type="project" value="TreeGrafter"/>
</dbReference>
<dbReference type="AlphaFoldDB" id="A0A482X9I4"/>
<organism evidence="7 8">
    <name type="scientific">Laodelphax striatellus</name>
    <name type="common">Small brown planthopper</name>
    <name type="synonym">Delphax striatella</name>
    <dbReference type="NCBI Taxonomy" id="195883"/>
    <lineage>
        <taxon>Eukaryota</taxon>
        <taxon>Metazoa</taxon>
        <taxon>Ecdysozoa</taxon>
        <taxon>Arthropoda</taxon>
        <taxon>Hexapoda</taxon>
        <taxon>Insecta</taxon>
        <taxon>Pterygota</taxon>
        <taxon>Neoptera</taxon>
        <taxon>Paraneoptera</taxon>
        <taxon>Hemiptera</taxon>
        <taxon>Auchenorrhyncha</taxon>
        <taxon>Fulgoroidea</taxon>
        <taxon>Delphacidae</taxon>
        <taxon>Criomorphinae</taxon>
        <taxon>Laodelphax</taxon>
    </lineage>
</organism>
<gene>
    <name evidence="7" type="ORF">LSTR_LSTR012338</name>
</gene>
<dbReference type="EMBL" id="QKKF02015810">
    <property type="protein sequence ID" value="RZF41961.1"/>
    <property type="molecule type" value="Genomic_DNA"/>
</dbReference>
<dbReference type="SMR" id="A0A482X9I4"/>
<feature type="transmembrane region" description="Helical" evidence="6">
    <location>
        <begin position="138"/>
        <end position="162"/>
    </location>
</feature>
<dbReference type="FunCoup" id="A0A482X9I4">
    <property type="interactions" value="142"/>
</dbReference>
<evidence type="ECO:0000313" key="7">
    <source>
        <dbReference type="EMBL" id="RZF41961.1"/>
    </source>
</evidence>
<dbReference type="GO" id="GO:0033119">
    <property type="term" value="P:negative regulation of RNA splicing"/>
    <property type="evidence" value="ECO:0007669"/>
    <property type="project" value="TreeGrafter"/>
</dbReference>
<feature type="transmembrane region" description="Helical" evidence="6">
    <location>
        <begin position="27"/>
        <end position="45"/>
    </location>
</feature>
<keyword evidence="8" id="KW-1185">Reference proteome</keyword>
<evidence type="ECO:0000256" key="2">
    <source>
        <dbReference type="ARBA" id="ARBA00010350"/>
    </source>
</evidence>
<dbReference type="GO" id="GO:0034620">
    <property type="term" value="P:cellular response to unfolded protein"/>
    <property type="evidence" value="ECO:0007669"/>
    <property type="project" value="TreeGrafter"/>
</dbReference>
<comment type="similarity">
    <text evidence="2 6">Belongs to the BI1 family.</text>
</comment>
<evidence type="ECO:0000256" key="6">
    <source>
        <dbReference type="RuleBase" id="RU004379"/>
    </source>
</evidence>
<reference evidence="7 8" key="1">
    <citation type="journal article" date="2017" name="Gigascience">
        <title>Genome sequence of the small brown planthopper, Laodelphax striatellus.</title>
        <authorList>
            <person name="Zhu J."/>
            <person name="Jiang F."/>
            <person name="Wang X."/>
            <person name="Yang P."/>
            <person name="Bao Y."/>
            <person name="Zhao W."/>
            <person name="Wang W."/>
            <person name="Lu H."/>
            <person name="Wang Q."/>
            <person name="Cui N."/>
            <person name="Li J."/>
            <person name="Chen X."/>
            <person name="Luo L."/>
            <person name="Yu J."/>
            <person name="Kang L."/>
            <person name="Cui F."/>
        </authorList>
    </citation>
    <scope>NUCLEOTIDE SEQUENCE [LARGE SCALE GENOMIC DNA]</scope>
    <source>
        <strain evidence="7">Lst14</strain>
    </source>
</reference>
<dbReference type="Pfam" id="PF01027">
    <property type="entry name" value="Bax1-I"/>
    <property type="match status" value="1"/>
</dbReference>
<sequence length="236" mass="26245">MSRATLNSFYSSFNSKLEPEVRHHLKNVYACLSMSTMMAAGGAYVHLYTEMFQAGLLSVIAAIGFLFVLMATEDSDKNRKMRLGFLLGFAFFSGMGLGPLMEMAIDINPAIVVTALVSTTLIFVSFSIASLTAERGRWLFLGGSLMTLLTGLLVLSLANIFFGSQLVFKAYLYLGLLIMCGFVLYDTQLIIEKRRAGDRDFVAHSVDLFVDLIGIFRRIVIILSEKERQSKRKNSD</sequence>
<protein>
    <recommendedName>
        <fullName evidence="9">Bax inhibitor 1</fullName>
    </recommendedName>
</protein>
<dbReference type="OrthoDB" id="1277691at2759"/>
<dbReference type="PANTHER" id="PTHR23291">
    <property type="entry name" value="BAX INHIBITOR-RELATED"/>
    <property type="match status" value="1"/>
</dbReference>
<proteinExistence type="inferred from homology"/>
<feature type="transmembrane region" description="Helical" evidence="6">
    <location>
        <begin position="83"/>
        <end position="101"/>
    </location>
</feature>
<evidence type="ECO:0000256" key="5">
    <source>
        <dbReference type="ARBA" id="ARBA00023136"/>
    </source>
</evidence>
<keyword evidence="3 6" id="KW-0812">Transmembrane</keyword>